<evidence type="ECO:0000313" key="2">
    <source>
        <dbReference type="Proteomes" id="UP000324233"/>
    </source>
</evidence>
<dbReference type="AlphaFoldDB" id="A0A5B9W2F6"/>
<dbReference type="EMBL" id="CP042997">
    <property type="protein sequence ID" value="QEH34746.1"/>
    <property type="molecule type" value="Genomic_DNA"/>
</dbReference>
<keyword evidence="2" id="KW-1185">Reference proteome</keyword>
<keyword evidence="1" id="KW-0808">Transferase</keyword>
<proteinExistence type="predicted"/>
<sequence length="418" mass="46876">MSSPVRSLPVMQNWDCQSCGDCCRTLEGVITEEEKRRIEGLIPAGDPEFPPGPWFAPKGRGSGKWSLTHRPSGGCVFLTADNRCGIQKRFGAEAKPFACRLFPFLLIPAGDHWRVGMRFSCPSVAANIGRPVAEAKEDLAGFSRLLEKHVGRSADSAQAPAAEGGQQLSWPDVCRVVQVLAEIVEDRGDRLERRLRKCLAVVRIGRQTQWNNLSGHKVTKFVQAVRGAMEAEVPREPADLPPPDRLLGGIPFRALLAIYARKDRDLYGASRLLRRPGRVLAGWRFIRGRGRVPRVNPFLPDVRFDEVERAEGMPSELDETLERYYLVKLSSLQFCGPPNFDMSLWAGLESLIATLPMILWLRRAFRDQPPAQAIERAIQTVDNHFGGNPMLGLPHVRYLVRLLAERGELEKLIAWYSR</sequence>
<keyword evidence="1" id="KW-0969">Cilium</keyword>
<dbReference type="OrthoDB" id="9810361at2"/>
<name>A0A5B9W2F6_9BACT</name>
<keyword evidence="1" id="KW-0966">Cell projection</keyword>
<gene>
    <name evidence="1" type="ORF">OJF2_32880</name>
</gene>
<dbReference type="Pfam" id="PF03692">
    <property type="entry name" value="CxxCxxCC"/>
    <property type="match status" value="1"/>
</dbReference>
<reference evidence="1 2" key="1">
    <citation type="submission" date="2019-08" db="EMBL/GenBank/DDBJ databases">
        <title>Deep-cultivation of Planctomycetes and their phenomic and genomic characterization uncovers novel biology.</title>
        <authorList>
            <person name="Wiegand S."/>
            <person name="Jogler M."/>
            <person name="Boedeker C."/>
            <person name="Pinto D."/>
            <person name="Vollmers J."/>
            <person name="Rivas-Marin E."/>
            <person name="Kohn T."/>
            <person name="Peeters S.H."/>
            <person name="Heuer A."/>
            <person name="Rast P."/>
            <person name="Oberbeckmann S."/>
            <person name="Bunk B."/>
            <person name="Jeske O."/>
            <person name="Meyerdierks A."/>
            <person name="Storesund J.E."/>
            <person name="Kallscheuer N."/>
            <person name="Luecker S."/>
            <person name="Lage O.M."/>
            <person name="Pohl T."/>
            <person name="Merkel B.J."/>
            <person name="Hornburger P."/>
            <person name="Mueller R.-W."/>
            <person name="Bruemmer F."/>
            <person name="Labrenz M."/>
            <person name="Spormann A.M."/>
            <person name="Op den Camp H."/>
            <person name="Overmann J."/>
            <person name="Amann R."/>
            <person name="Jetten M.S.M."/>
            <person name="Mascher T."/>
            <person name="Medema M.H."/>
            <person name="Devos D.P."/>
            <person name="Kaster A.-K."/>
            <person name="Ovreas L."/>
            <person name="Rohde M."/>
            <person name="Galperin M.Y."/>
            <person name="Jogler C."/>
        </authorList>
    </citation>
    <scope>NUCLEOTIDE SEQUENCE [LARGE SCALE GENOMIC DNA]</scope>
    <source>
        <strain evidence="1 2">OJF2</strain>
    </source>
</reference>
<protein>
    <submittedName>
        <fullName evidence="1">Flagellin N-methylase</fullName>
    </submittedName>
</protein>
<dbReference type="GO" id="GO:0008168">
    <property type="term" value="F:methyltransferase activity"/>
    <property type="evidence" value="ECO:0007669"/>
    <property type="project" value="UniProtKB-KW"/>
</dbReference>
<accession>A0A5B9W2F6</accession>
<keyword evidence="1" id="KW-0489">Methyltransferase</keyword>
<dbReference type="RefSeq" id="WP_148594625.1">
    <property type="nucleotide sequence ID" value="NZ_CP042997.1"/>
</dbReference>
<organism evidence="1 2">
    <name type="scientific">Aquisphaera giovannonii</name>
    <dbReference type="NCBI Taxonomy" id="406548"/>
    <lineage>
        <taxon>Bacteria</taxon>
        <taxon>Pseudomonadati</taxon>
        <taxon>Planctomycetota</taxon>
        <taxon>Planctomycetia</taxon>
        <taxon>Isosphaerales</taxon>
        <taxon>Isosphaeraceae</taxon>
        <taxon>Aquisphaera</taxon>
    </lineage>
</organism>
<dbReference type="KEGG" id="agv:OJF2_32880"/>
<keyword evidence="1" id="KW-0282">Flagellum</keyword>
<dbReference type="Proteomes" id="UP000324233">
    <property type="component" value="Chromosome"/>
</dbReference>
<dbReference type="InterPro" id="IPR005358">
    <property type="entry name" value="Puta_zinc/iron-chelating_dom"/>
</dbReference>
<dbReference type="GO" id="GO:0032259">
    <property type="term" value="P:methylation"/>
    <property type="evidence" value="ECO:0007669"/>
    <property type="project" value="UniProtKB-KW"/>
</dbReference>
<evidence type="ECO:0000313" key="1">
    <source>
        <dbReference type="EMBL" id="QEH34746.1"/>
    </source>
</evidence>